<dbReference type="AlphaFoldDB" id="A0AAV5SL67"/>
<feature type="domain" description="Amine oxidase" evidence="1">
    <location>
        <begin position="25"/>
        <end position="296"/>
    </location>
</feature>
<dbReference type="Pfam" id="PF01593">
    <property type="entry name" value="Amino_oxidase"/>
    <property type="match status" value="1"/>
</dbReference>
<comment type="caution">
    <text evidence="2">The sequence shown here is derived from an EMBL/GenBank/DDBJ whole genome shotgun (WGS) entry which is preliminary data.</text>
</comment>
<dbReference type="Proteomes" id="UP001432027">
    <property type="component" value="Unassembled WGS sequence"/>
</dbReference>
<keyword evidence="3" id="KW-1185">Reference proteome</keyword>
<dbReference type="InterPro" id="IPR036188">
    <property type="entry name" value="FAD/NAD-bd_sf"/>
</dbReference>
<dbReference type="EMBL" id="BTSX01000001">
    <property type="protein sequence ID" value="GMS80391.1"/>
    <property type="molecule type" value="Genomic_DNA"/>
</dbReference>
<dbReference type="PANTHER" id="PTHR43734:SF4">
    <property type="entry name" value="AMINE OXIDASE DOMAIN-CONTAINING PROTEIN"/>
    <property type="match status" value="1"/>
</dbReference>
<evidence type="ECO:0000259" key="1">
    <source>
        <dbReference type="Pfam" id="PF01593"/>
    </source>
</evidence>
<dbReference type="Gene3D" id="3.50.50.60">
    <property type="entry name" value="FAD/NAD(P)-binding domain"/>
    <property type="match status" value="1"/>
</dbReference>
<evidence type="ECO:0000313" key="2">
    <source>
        <dbReference type="EMBL" id="GMS80391.1"/>
    </source>
</evidence>
<name>A0AAV5SL67_9BILA</name>
<dbReference type="SUPFAM" id="SSF51905">
    <property type="entry name" value="FAD/NAD(P)-binding domain"/>
    <property type="match status" value="1"/>
</dbReference>
<dbReference type="PANTHER" id="PTHR43734">
    <property type="entry name" value="PHYTOENE DESATURASE"/>
    <property type="match status" value="1"/>
</dbReference>
<protein>
    <recommendedName>
        <fullName evidence="1">Amine oxidase domain-containing protein</fullName>
    </recommendedName>
</protein>
<dbReference type="InterPro" id="IPR002937">
    <property type="entry name" value="Amino_oxidase"/>
</dbReference>
<gene>
    <name evidence="2" type="ORF">PENTCL1PPCAC_2566</name>
</gene>
<reference evidence="2" key="1">
    <citation type="submission" date="2023-10" db="EMBL/GenBank/DDBJ databases">
        <title>Genome assembly of Pristionchus species.</title>
        <authorList>
            <person name="Yoshida K."/>
            <person name="Sommer R.J."/>
        </authorList>
    </citation>
    <scope>NUCLEOTIDE SEQUENCE</scope>
    <source>
        <strain evidence="2">RS0144</strain>
    </source>
</reference>
<accession>A0AAV5SL67</accession>
<sequence>MATPHRVVIIGSGPTAIGAALRLQELIDEGTIGVEVVILEAANRVGGLASSVTTARGFTFDLGVHVTGHSKYHEFLNTIDEAVREWNYIPRCVKASMHHVFSSKEPRECFIPYPVQDSISYFPDSIREQCEEELDELASRVCPSLPHPSLILFQESSSSCANFSEFALSTFGETLTKLFIRPYNEKIWTVSLESLAACWVEGRVPRPSTKKDKNENTQIDKKKPSGVVFRYPSKMRGVGQMWQRVVTRLPQEWIQLNSAVTKIETEEKRVTLSNGFIMQYDTIISTIPIDQLGRITGLAPEIPLKHSKVILVGIGLARPQLDHTEPLSWAYFPQPETIFYRVTFISNFNEYLTPNAALYWSVLCEIGVDSDAEVDDNSIAERAIQDLIREGVINTDSRIVDRWVHILPYGYPIPTVNRNEVLSETQQLMESNRIYSRGRFGSWLYEVANQDHSFTMGREVVGKIFLNEKETVHSTL</sequence>
<dbReference type="GO" id="GO:0016491">
    <property type="term" value="F:oxidoreductase activity"/>
    <property type="evidence" value="ECO:0007669"/>
    <property type="project" value="InterPro"/>
</dbReference>
<organism evidence="2 3">
    <name type="scientific">Pristionchus entomophagus</name>
    <dbReference type="NCBI Taxonomy" id="358040"/>
    <lineage>
        <taxon>Eukaryota</taxon>
        <taxon>Metazoa</taxon>
        <taxon>Ecdysozoa</taxon>
        <taxon>Nematoda</taxon>
        <taxon>Chromadorea</taxon>
        <taxon>Rhabditida</taxon>
        <taxon>Rhabditina</taxon>
        <taxon>Diplogasteromorpha</taxon>
        <taxon>Diplogasteroidea</taxon>
        <taxon>Neodiplogasteridae</taxon>
        <taxon>Pristionchus</taxon>
    </lineage>
</organism>
<proteinExistence type="predicted"/>
<evidence type="ECO:0000313" key="3">
    <source>
        <dbReference type="Proteomes" id="UP001432027"/>
    </source>
</evidence>